<dbReference type="InterPro" id="IPR002489">
    <property type="entry name" value="Glu_synth_asu_C"/>
</dbReference>
<dbReference type="PANTHER" id="PTHR39673:SF5">
    <property type="entry name" value="TUNGSTEN-CONTAINING FORMYLMETHANOFURAN DEHYDROGENASE 2 SUBUNIT C"/>
    <property type="match status" value="1"/>
</dbReference>
<evidence type="ECO:0000313" key="3">
    <source>
        <dbReference type="Proteomes" id="UP000769766"/>
    </source>
</evidence>
<gene>
    <name evidence="2" type="ORF">HYY20_08995</name>
</gene>
<dbReference type="Proteomes" id="UP000769766">
    <property type="component" value="Unassembled WGS sequence"/>
</dbReference>
<dbReference type="InterPro" id="IPR036485">
    <property type="entry name" value="Glu_synth_asu_C_sf"/>
</dbReference>
<dbReference type="AlphaFoldDB" id="A0A932FWZ1"/>
<dbReference type="CDD" id="cd00981">
    <property type="entry name" value="arch_gltB"/>
    <property type="match status" value="1"/>
</dbReference>
<dbReference type="Pfam" id="PF01493">
    <property type="entry name" value="GXGXG"/>
    <property type="match status" value="1"/>
</dbReference>
<organism evidence="2 3">
    <name type="scientific">Tectimicrobiota bacterium</name>
    <dbReference type="NCBI Taxonomy" id="2528274"/>
    <lineage>
        <taxon>Bacteria</taxon>
        <taxon>Pseudomonadati</taxon>
        <taxon>Nitrospinota/Tectimicrobiota group</taxon>
        <taxon>Candidatus Tectimicrobiota</taxon>
    </lineage>
</organism>
<reference evidence="2" key="1">
    <citation type="submission" date="2020-07" db="EMBL/GenBank/DDBJ databases">
        <title>Huge and variable diversity of episymbiotic CPR bacteria and DPANN archaea in groundwater ecosystems.</title>
        <authorList>
            <person name="He C.Y."/>
            <person name="Keren R."/>
            <person name="Whittaker M."/>
            <person name="Farag I.F."/>
            <person name="Doudna J."/>
            <person name="Cate J.H.D."/>
            <person name="Banfield J.F."/>
        </authorList>
    </citation>
    <scope>NUCLEOTIDE SEQUENCE</scope>
    <source>
        <strain evidence="2">NC_groundwater_672_Ag_B-0.1um_62_36</strain>
    </source>
</reference>
<proteinExistence type="predicted"/>
<dbReference type="InterPro" id="IPR012061">
    <property type="entry name" value="Glu_synth_lsu_3"/>
</dbReference>
<dbReference type="SUPFAM" id="SSF69336">
    <property type="entry name" value="Alpha subunit of glutamate synthase, C-terminal domain"/>
    <property type="match status" value="1"/>
</dbReference>
<comment type="caution">
    <text evidence="2">The sequence shown here is derived from an EMBL/GenBank/DDBJ whole genome shotgun (WGS) entry which is preliminary data.</text>
</comment>
<accession>A0A932FWZ1</accession>
<sequence length="244" mass="26487">MRIDATGIYYRELNQMVREAIAGGEQEIELVGVNGQRYIGDGLSEKVKIVIHGVPGNDLSAFMNGPTVVVYANAQDGVANTMNDGKIVIHGHAGDVLGYGMRGGRLFVRGDVGYRVGIHMKSYKDQEPVIVVGGTAGDFLGEYMAGGVLILLGLGATNGQCLAGSYLGTGMHGGRIFVRGQVDPYQLGAEVGVRELNEADRKQLAALLQEYCQDLDLDYEQVMERDFIKLIPISHRPYGRLYAY</sequence>
<dbReference type="InterPro" id="IPR035710">
    <property type="entry name" value="Archaeal_gltB"/>
</dbReference>
<name>A0A932FWZ1_UNCTE</name>
<dbReference type="EMBL" id="JACPRF010000271">
    <property type="protein sequence ID" value="MBI2877003.1"/>
    <property type="molecule type" value="Genomic_DNA"/>
</dbReference>
<dbReference type="Gene3D" id="2.160.20.60">
    <property type="entry name" value="Glutamate synthase, alpha subunit, C-terminal domain"/>
    <property type="match status" value="1"/>
</dbReference>
<dbReference type="GO" id="GO:0016491">
    <property type="term" value="F:oxidoreductase activity"/>
    <property type="evidence" value="ECO:0007669"/>
    <property type="project" value="InterPro"/>
</dbReference>
<dbReference type="PANTHER" id="PTHR39673">
    <property type="entry name" value="TUNGSTEN FORMYLMETHANOFURAN DEHYDROGENASE, SUBUNIT C (FWDC)"/>
    <property type="match status" value="1"/>
</dbReference>
<dbReference type="PIRSF" id="PIRSF006519">
    <property type="entry name" value="GOGAT_dom3"/>
    <property type="match status" value="1"/>
</dbReference>
<evidence type="ECO:0000313" key="2">
    <source>
        <dbReference type="EMBL" id="MBI2877003.1"/>
    </source>
</evidence>
<evidence type="ECO:0000259" key="1">
    <source>
        <dbReference type="Pfam" id="PF01493"/>
    </source>
</evidence>
<protein>
    <recommendedName>
        <fullName evidence="1">Glutamate synthase alpha subunit C-terminal domain-containing protein</fullName>
    </recommendedName>
</protein>
<feature type="domain" description="Glutamate synthase alpha subunit C-terminal" evidence="1">
    <location>
        <begin position="29"/>
        <end position="186"/>
    </location>
</feature>